<evidence type="ECO:0000256" key="1">
    <source>
        <dbReference type="SAM" id="MobiDB-lite"/>
    </source>
</evidence>
<reference evidence="2" key="1">
    <citation type="submission" date="2020-02" db="EMBL/GenBank/DDBJ databases">
        <authorList>
            <person name="Meier V. D."/>
        </authorList>
    </citation>
    <scope>NUCLEOTIDE SEQUENCE</scope>
    <source>
        <strain evidence="2">AVDCRST_MAG77</strain>
    </source>
</reference>
<proteinExistence type="predicted"/>
<name>A0A6J4KDR3_9CHLR</name>
<dbReference type="EMBL" id="CADCTC010000296">
    <property type="protein sequence ID" value="CAA9301451.1"/>
    <property type="molecule type" value="Genomic_DNA"/>
</dbReference>
<organism evidence="2">
    <name type="scientific">uncultured Chloroflexota bacterium</name>
    <dbReference type="NCBI Taxonomy" id="166587"/>
    <lineage>
        <taxon>Bacteria</taxon>
        <taxon>Bacillati</taxon>
        <taxon>Chloroflexota</taxon>
        <taxon>environmental samples</taxon>
    </lineage>
</organism>
<feature type="region of interest" description="Disordered" evidence="1">
    <location>
        <begin position="1"/>
        <end position="28"/>
    </location>
</feature>
<protein>
    <submittedName>
        <fullName evidence="2">Uncharacterized protein</fullName>
    </submittedName>
</protein>
<gene>
    <name evidence="2" type="ORF">AVDCRST_MAG77-5697</name>
</gene>
<feature type="non-terminal residue" evidence="2">
    <location>
        <position position="39"/>
    </location>
</feature>
<feature type="non-terminal residue" evidence="2">
    <location>
        <position position="1"/>
    </location>
</feature>
<accession>A0A6J4KDR3</accession>
<sequence>DLGAGTGPAAGHSATGRRPACERGARRRRRRRRGCCCRV</sequence>
<dbReference type="AlphaFoldDB" id="A0A6J4KDR3"/>
<evidence type="ECO:0000313" key="2">
    <source>
        <dbReference type="EMBL" id="CAA9301451.1"/>
    </source>
</evidence>